<gene>
    <name evidence="3" type="ORF">DXN04_00650</name>
</gene>
<dbReference type="Proteomes" id="UP000261174">
    <property type="component" value="Unassembled WGS sequence"/>
</dbReference>
<dbReference type="RefSeq" id="WP_116851405.1">
    <property type="nucleotide sequence ID" value="NZ_QTJV01000001.1"/>
</dbReference>
<accession>A0A3E1P794</accession>
<evidence type="ECO:0000313" key="4">
    <source>
        <dbReference type="Proteomes" id="UP000261174"/>
    </source>
</evidence>
<feature type="region of interest" description="Disordered" evidence="1">
    <location>
        <begin position="244"/>
        <end position="272"/>
    </location>
</feature>
<keyword evidence="4" id="KW-1185">Reference proteome</keyword>
<dbReference type="AlphaFoldDB" id="A0A3E1P794"/>
<comment type="caution">
    <text evidence="3">The sequence shown here is derived from an EMBL/GenBank/DDBJ whole genome shotgun (WGS) entry which is preliminary data.</text>
</comment>
<evidence type="ECO:0000256" key="1">
    <source>
        <dbReference type="SAM" id="MobiDB-lite"/>
    </source>
</evidence>
<dbReference type="EMBL" id="QTJV01000001">
    <property type="protein sequence ID" value="RFM36059.1"/>
    <property type="molecule type" value="Genomic_DNA"/>
</dbReference>
<feature type="region of interest" description="Disordered" evidence="1">
    <location>
        <begin position="284"/>
        <end position="304"/>
    </location>
</feature>
<dbReference type="Pfam" id="PF20245">
    <property type="entry name" value="DUF6600"/>
    <property type="match status" value="1"/>
</dbReference>
<proteinExistence type="predicted"/>
<feature type="chain" id="PRO_5017536107" evidence="2">
    <location>
        <begin position="23"/>
        <end position="304"/>
    </location>
</feature>
<evidence type="ECO:0000256" key="2">
    <source>
        <dbReference type="SAM" id="SignalP"/>
    </source>
</evidence>
<protein>
    <submittedName>
        <fullName evidence="3">Uncharacterized protein</fullName>
    </submittedName>
</protein>
<dbReference type="InterPro" id="IPR046535">
    <property type="entry name" value="DUF6600"/>
</dbReference>
<feature type="compositionally biased region" description="Low complexity" evidence="1">
    <location>
        <begin position="285"/>
        <end position="304"/>
    </location>
</feature>
<dbReference type="OrthoDB" id="5485224at2"/>
<feature type="signal peptide" evidence="2">
    <location>
        <begin position="1"/>
        <end position="22"/>
    </location>
</feature>
<reference evidence="3 4" key="1">
    <citation type="submission" date="2018-08" db="EMBL/GenBank/DDBJ databases">
        <title>Chitinophaga sp. K20C18050901, a novel bacterium isolated from forest soil.</title>
        <authorList>
            <person name="Wang C."/>
        </authorList>
    </citation>
    <scope>NUCLEOTIDE SEQUENCE [LARGE SCALE GENOMIC DNA]</scope>
    <source>
        <strain evidence="3 4">K20C18050901</strain>
    </source>
</reference>
<sequence>MRSLVLALIPALFLLNSCTTTTGVQGSTGPDGSITYQTFYDDLSPYGSWIDYPGYGNVWSPAIDGDFRPYATNGHWVYSNEGWMWASDFNWGWAPFHYGRWFYDDGYGWLWIPGYDWSPAWVTWGAVDNYYCWAPLGPGVGVGSAYGGWRPHDYYWNQVPRDHIYDRDLSRQVTRPNSADRIAVINNFATTHGHNLYYSQGPNIADVQRYTNRTITPMNIQESRVRTNTTPSGNTMRVYRPQVQTPQPRQFRSFNNNNTTRPIMQTQDRPTIQRSEQIRNVNSLPMRTAPMMSSPSPSGSRVRR</sequence>
<keyword evidence="2" id="KW-0732">Signal</keyword>
<name>A0A3E1P794_9BACT</name>
<evidence type="ECO:0000313" key="3">
    <source>
        <dbReference type="EMBL" id="RFM36059.1"/>
    </source>
</evidence>
<organism evidence="3 4">
    <name type="scientific">Chitinophaga silvisoli</name>
    <dbReference type="NCBI Taxonomy" id="2291814"/>
    <lineage>
        <taxon>Bacteria</taxon>
        <taxon>Pseudomonadati</taxon>
        <taxon>Bacteroidota</taxon>
        <taxon>Chitinophagia</taxon>
        <taxon>Chitinophagales</taxon>
        <taxon>Chitinophagaceae</taxon>
        <taxon>Chitinophaga</taxon>
    </lineage>
</organism>